<comment type="caution">
    <text evidence="2">The sequence shown here is derived from an EMBL/GenBank/DDBJ whole genome shotgun (WGS) entry which is preliminary data.</text>
</comment>
<keyword evidence="3" id="KW-1185">Reference proteome</keyword>
<proteinExistence type="predicted"/>
<reference evidence="2 3" key="1">
    <citation type="submission" date="2021-06" db="EMBL/GenBank/DDBJ databases">
        <title>Genome sequence of Babesia caballi.</title>
        <authorList>
            <person name="Yamagishi J."/>
            <person name="Kidaka T."/>
            <person name="Ochi A."/>
        </authorList>
    </citation>
    <scope>NUCLEOTIDE SEQUENCE [LARGE SCALE GENOMIC DNA]</scope>
    <source>
        <strain evidence="2">USDA-D6B2</strain>
    </source>
</reference>
<sequence>MARIFAAVAAVFTAVVGNSLQVPFFKPDPDSIRRVGTAGTNKIVTFYNTIYRGIFKPVLATEHYNDQFYRIVDPIVQRGLESATDLRVDLEEQLADSLLSSDRKLKLAIDTVWRLLSELGDILTKVFGAFDAYWGSAEGAETLKLRLAGNAALAGIVFDTYVVEAIYLVHDAYSTPLTGTCAKLAFTASLAHGLYEQFDNAIIPTPYEAVNDVVERYYAMACDSRRKADQHVAEYKFFWSTKMDFGIYENLRKRLQGLAEPFLRINGAQIEER</sequence>
<dbReference type="AlphaFoldDB" id="A0AAV4M2P3"/>
<keyword evidence="1" id="KW-0732">Signal</keyword>
<evidence type="ECO:0000256" key="1">
    <source>
        <dbReference type="SAM" id="SignalP"/>
    </source>
</evidence>
<evidence type="ECO:0000313" key="3">
    <source>
        <dbReference type="Proteomes" id="UP001497744"/>
    </source>
</evidence>
<dbReference type="EMBL" id="BPLF01000005">
    <property type="protein sequence ID" value="GIX65666.1"/>
    <property type="molecule type" value="Genomic_DNA"/>
</dbReference>
<accession>A0AAV4M2P3</accession>
<feature type="signal peptide" evidence="1">
    <location>
        <begin position="1"/>
        <end position="17"/>
    </location>
</feature>
<dbReference type="GeneID" id="94197147"/>
<organism evidence="2 3">
    <name type="scientific">Babesia caballi</name>
    <dbReference type="NCBI Taxonomy" id="5871"/>
    <lineage>
        <taxon>Eukaryota</taxon>
        <taxon>Sar</taxon>
        <taxon>Alveolata</taxon>
        <taxon>Apicomplexa</taxon>
        <taxon>Aconoidasida</taxon>
        <taxon>Piroplasmida</taxon>
        <taxon>Babesiidae</taxon>
        <taxon>Babesia</taxon>
    </lineage>
</organism>
<name>A0AAV4M2P3_BABCB</name>
<feature type="chain" id="PRO_5043752742" evidence="1">
    <location>
        <begin position="18"/>
        <end position="273"/>
    </location>
</feature>
<protein>
    <submittedName>
        <fullName evidence="2">Undecaprenyl-phosphate glucose phosphotransferase</fullName>
    </submittedName>
</protein>
<evidence type="ECO:0000313" key="2">
    <source>
        <dbReference type="EMBL" id="GIX65666.1"/>
    </source>
</evidence>
<dbReference type="RefSeq" id="XP_067717735.1">
    <property type="nucleotide sequence ID" value="XM_067861634.1"/>
</dbReference>
<dbReference type="Proteomes" id="UP001497744">
    <property type="component" value="Unassembled WGS sequence"/>
</dbReference>
<gene>
    <name evidence="2" type="ORF">BcabD6B2_51010</name>
</gene>